<protein>
    <recommendedName>
        <fullName evidence="4">Mobilization protein</fullName>
    </recommendedName>
</protein>
<comment type="caution">
    <text evidence="2">The sequence shown here is derived from an EMBL/GenBank/DDBJ whole genome shotgun (WGS) entry which is preliminary data.</text>
</comment>
<evidence type="ECO:0008006" key="4">
    <source>
        <dbReference type="Google" id="ProtNLM"/>
    </source>
</evidence>
<name>A0ABP7X623_9SPHI</name>
<organism evidence="2 3">
    <name type="scientific">Mucilaginibacter panaciglaebae</name>
    <dbReference type="NCBI Taxonomy" id="502331"/>
    <lineage>
        <taxon>Bacteria</taxon>
        <taxon>Pseudomonadati</taxon>
        <taxon>Bacteroidota</taxon>
        <taxon>Sphingobacteriia</taxon>
        <taxon>Sphingobacteriales</taxon>
        <taxon>Sphingobacteriaceae</taxon>
        <taxon>Mucilaginibacter</taxon>
    </lineage>
</organism>
<dbReference type="InterPro" id="IPR043766">
    <property type="entry name" value="BfmA-like"/>
</dbReference>
<reference evidence="3" key="1">
    <citation type="journal article" date="2019" name="Int. J. Syst. Evol. Microbiol.">
        <title>The Global Catalogue of Microorganisms (GCM) 10K type strain sequencing project: providing services to taxonomists for standard genome sequencing and annotation.</title>
        <authorList>
            <consortium name="The Broad Institute Genomics Platform"/>
            <consortium name="The Broad Institute Genome Sequencing Center for Infectious Disease"/>
            <person name="Wu L."/>
            <person name="Ma J."/>
        </authorList>
    </citation>
    <scope>NUCLEOTIDE SEQUENCE [LARGE SCALE GENOMIC DNA]</scope>
    <source>
        <strain evidence="3">JCM 17085</strain>
    </source>
</reference>
<evidence type="ECO:0000256" key="1">
    <source>
        <dbReference type="SAM" id="MobiDB-lite"/>
    </source>
</evidence>
<dbReference type="EMBL" id="BAABCV010000015">
    <property type="protein sequence ID" value="GAA4104848.1"/>
    <property type="molecule type" value="Genomic_DNA"/>
</dbReference>
<dbReference type="RefSeq" id="WP_345107145.1">
    <property type="nucleotide sequence ID" value="NZ_BAABCV010000015.1"/>
</dbReference>
<proteinExistence type="predicted"/>
<accession>A0ABP7X623</accession>
<dbReference type="Proteomes" id="UP001500841">
    <property type="component" value="Unassembled WGS sequence"/>
</dbReference>
<sequence length="291" mass="34445">MHINISKSETGNNKGSSGQLVNYLEKENRLLYEPNPQLEPEYWFNQEQQTIQPYEVRYEIDHNTDRLSKDEAKFFLVNISPSENELLFLKEEFGEDGVKQQLKQYANQVMDEYAKNFKKEKVIGNKDILYFGKVENHRYYTHKDEEVKNGLAKRGEPKAGEQMHVQIIVSRKDITDSIRLSPLNNSRGRNAAHSLKVGQFDRVAFKHAAERTFDQTFDYDRELKETFKYANTLKHGDYEQRLELKEEERKEQQVKQQQKMELERQIKQQQEMELSRKQDRSLGIGGGWSMR</sequence>
<feature type="region of interest" description="Disordered" evidence="1">
    <location>
        <begin position="249"/>
        <end position="291"/>
    </location>
</feature>
<keyword evidence="3" id="KW-1185">Reference proteome</keyword>
<gene>
    <name evidence="2" type="ORF">GCM10022392_33090</name>
</gene>
<feature type="compositionally biased region" description="Basic and acidic residues" evidence="1">
    <location>
        <begin position="249"/>
        <end position="266"/>
    </location>
</feature>
<dbReference type="Pfam" id="PF18976">
    <property type="entry name" value="DUF5712"/>
    <property type="match status" value="1"/>
</dbReference>
<evidence type="ECO:0000313" key="3">
    <source>
        <dbReference type="Proteomes" id="UP001500841"/>
    </source>
</evidence>
<evidence type="ECO:0000313" key="2">
    <source>
        <dbReference type="EMBL" id="GAA4104848.1"/>
    </source>
</evidence>